<accession>A0A1H5PHB2</accession>
<keyword evidence="2" id="KW-1185">Reference proteome</keyword>
<organism evidence="1 2">
    <name type="scientific">Salinimicrobium catena</name>
    <dbReference type="NCBI Taxonomy" id="390640"/>
    <lineage>
        <taxon>Bacteria</taxon>
        <taxon>Pseudomonadati</taxon>
        <taxon>Bacteroidota</taxon>
        <taxon>Flavobacteriia</taxon>
        <taxon>Flavobacteriales</taxon>
        <taxon>Flavobacteriaceae</taxon>
        <taxon>Salinimicrobium</taxon>
    </lineage>
</organism>
<sequence>MKKITSLIILLTLTGCRYFNVSPVNGLTTKNLTEEPTQREMVGVWEVDKISYDLIEEKGYEKKEIELNLKSNGTFEISNLPNFVNVFDQTSEKYVNTDGIWQIRKDSKEENWVLHMNFNDSNLYENGMLTSYDLYLEEDGIIIWNFIGDPDSGERFLYRKK</sequence>
<evidence type="ECO:0000313" key="1">
    <source>
        <dbReference type="EMBL" id="SEF13044.1"/>
    </source>
</evidence>
<dbReference type="EMBL" id="FNUG01000017">
    <property type="protein sequence ID" value="SEF13044.1"/>
    <property type="molecule type" value="Genomic_DNA"/>
</dbReference>
<evidence type="ECO:0000313" key="2">
    <source>
        <dbReference type="Proteomes" id="UP000199448"/>
    </source>
</evidence>
<dbReference type="Proteomes" id="UP000199448">
    <property type="component" value="Unassembled WGS sequence"/>
</dbReference>
<proteinExistence type="predicted"/>
<reference evidence="1 2" key="1">
    <citation type="submission" date="2016-10" db="EMBL/GenBank/DDBJ databases">
        <authorList>
            <person name="de Groot N.N."/>
        </authorList>
    </citation>
    <scope>NUCLEOTIDE SEQUENCE [LARGE SCALE GENOMIC DNA]</scope>
    <source>
        <strain evidence="1 2">DSM 23553</strain>
    </source>
</reference>
<name>A0A1H5PHB2_9FLAO</name>
<dbReference type="PROSITE" id="PS51257">
    <property type="entry name" value="PROKAR_LIPOPROTEIN"/>
    <property type="match status" value="1"/>
</dbReference>
<dbReference type="AlphaFoldDB" id="A0A1H5PHB2"/>
<evidence type="ECO:0008006" key="3">
    <source>
        <dbReference type="Google" id="ProtNLM"/>
    </source>
</evidence>
<dbReference type="OrthoDB" id="1444734at2"/>
<gene>
    <name evidence="1" type="ORF">SAMN04488034_11719</name>
</gene>
<protein>
    <recommendedName>
        <fullName evidence="3">Lipocalin-like domain-containing protein</fullName>
    </recommendedName>
</protein>
<dbReference type="RefSeq" id="WP_143019348.1">
    <property type="nucleotide sequence ID" value="NZ_FNGG01000017.1"/>
</dbReference>